<dbReference type="InterPro" id="IPR012675">
    <property type="entry name" value="Beta-grasp_dom_sf"/>
</dbReference>
<evidence type="ECO:0000256" key="6">
    <source>
        <dbReference type="ARBA" id="ARBA00034078"/>
    </source>
</evidence>
<dbReference type="EMBL" id="JAAYYP010000471">
    <property type="protein sequence ID" value="NLF92199.1"/>
    <property type="molecule type" value="Genomic_DNA"/>
</dbReference>
<protein>
    <submittedName>
        <fullName evidence="8">2Fe-2S iron-sulfur cluster binding domain-containing protein</fullName>
    </submittedName>
</protein>
<keyword evidence="3" id="KW-0479">Metal-binding</keyword>
<comment type="similarity">
    <text evidence="1">Belongs to the adrenodoxin/putidaredoxin family.</text>
</comment>
<dbReference type="InterPro" id="IPR018298">
    <property type="entry name" value="Adrenodoxin_Fe-S_BS"/>
</dbReference>
<accession>A0A847HDX0</accession>
<dbReference type="PROSITE" id="PS00814">
    <property type="entry name" value="ADX"/>
    <property type="match status" value="1"/>
</dbReference>
<dbReference type="AlphaFoldDB" id="A0A847HDX0"/>
<evidence type="ECO:0000256" key="1">
    <source>
        <dbReference type="ARBA" id="ARBA00010914"/>
    </source>
</evidence>
<dbReference type="Proteomes" id="UP000523614">
    <property type="component" value="Unassembled WGS sequence"/>
</dbReference>
<dbReference type="PANTHER" id="PTHR23426">
    <property type="entry name" value="FERREDOXIN/ADRENODOXIN"/>
    <property type="match status" value="1"/>
</dbReference>
<dbReference type="GO" id="GO:0005829">
    <property type="term" value="C:cytosol"/>
    <property type="evidence" value="ECO:0007669"/>
    <property type="project" value="TreeGrafter"/>
</dbReference>
<keyword evidence="4" id="KW-0408">Iron</keyword>
<evidence type="ECO:0000259" key="7">
    <source>
        <dbReference type="PROSITE" id="PS51085"/>
    </source>
</evidence>
<dbReference type="Gene3D" id="3.10.20.30">
    <property type="match status" value="1"/>
</dbReference>
<evidence type="ECO:0000313" key="8">
    <source>
        <dbReference type="EMBL" id="NLF92199.1"/>
    </source>
</evidence>
<comment type="cofactor">
    <cofactor evidence="6">
        <name>[2Fe-2S] cluster</name>
        <dbReference type="ChEBI" id="CHEBI:190135"/>
    </cofactor>
</comment>
<dbReference type="PANTHER" id="PTHR23426:SF65">
    <property type="entry name" value="FERREDOXIN-2, MITOCHONDRIAL"/>
    <property type="match status" value="1"/>
</dbReference>
<dbReference type="SUPFAM" id="SSF54292">
    <property type="entry name" value="2Fe-2S ferredoxin-like"/>
    <property type="match status" value="1"/>
</dbReference>
<evidence type="ECO:0000256" key="2">
    <source>
        <dbReference type="ARBA" id="ARBA00022714"/>
    </source>
</evidence>
<dbReference type="GO" id="GO:0051537">
    <property type="term" value="F:2 iron, 2 sulfur cluster binding"/>
    <property type="evidence" value="ECO:0007669"/>
    <property type="project" value="UniProtKB-KW"/>
</dbReference>
<dbReference type="GO" id="GO:0140647">
    <property type="term" value="P:P450-containing electron transport chain"/>
    <property type="evidence" value="ECO:0007669"/>
    <property type="project" value="InterPro"/>
</dbReference>
<proteinExistence type="inferred from homology"/>
<dbReference type="PROSITE" id="PS51085">
    <property type="entry name" value="2FE2S_FER_2"/>
    <property type="match status" value="1"/>
</dbReference>
<comment type="caution">
    <text evidence="8">The sequence shown here is derived from an EMBL/GenBank/DDBJ whole genome shotgun (WGS) entry which is preliminary data.</text>
</comment>
<dbReference type="Pfam" id="PF00111">
    <property type="entry name" value="Fer2"/>
    <property type="match status" value="1"/>
</dbReference>
<organism evidence="8 9">
    <name type="scientific">Corynebacterium marinum</name>
    <dbReference type="NCBI Taxonomy" id="349751"/>
    <lineage>
        <taxon>Bacteria</taxon>
        <taxon>Bacillati</taxon>
        <taxon>Actinomycetota</taxon>
        <taxon>Actinomycetes</taxon>
        <taxon>Mycobacteriales</taxon>
        <taxon>Corynebacteriaceae</taxon>
        <taxon>Corynebacterium</taxon>
    </lineage>
</organism>
<name>A0A847HDX0_9CORY</name>
<evidence type="ECO:0000256" key="4">
    <source>
        <dbReference type="ARBA" id="ARBA00023004"/>
    </source>
</evidence>
<sequence>MSTIQYTDAEGTARLIDANVGDSVMETAVRNGVPGIVAECGGSLSCATCHILVDEDQDPAQLAELPEMSDMEDEMLYGTAVDRQDNSRLSCQIPVTEGMALAVTTPETQV</sequence>
<dbReference type="InterPro" id="IPR001041">
    <property type="entry name" value="2Fe-2S_ferredoxin-type"/>
</dbReference>
<feature type="domain" description="2Fe-2S ferredoxin-type" evidence="7">
    <location>
        <begin position="2"/>
        <end position="109"/>
    </location>
</feature>
<dbReference type="InterPro" id="IPR036010">
    <property type="entry name" value="2Fe-2S_ferredoxin-like_sf"/>
</dbReference>
<evidence type="ECO:0000313" key="9">
    <source>
        <dbReference type="Proteomes" id="UP000523614"/>
    </source>
</evidence>
<evidence type="ECO:0000256" key="3">
    <source>
        <dbReference type="ARBA" id="ARBA00022723"/>
    </source>
</evidence>
<dbReference type="GO" id="GO:0046872">
    <property type="term" value="F:metal ion binding"/>
    <property type="evidence" value="ECO:0007669"/>
    <property type="project" value="UniProtKB-KW"/>
</dbReference>
<evidence type="ECO:0000256" key="5">
    <source>
        <dbReference type="ARBA" id="ARBA00023014"/>
    </source>
</evidence>
<dbReference type="CDD" id="cd00207">
    <property type="entry name" value="fer2"/>
    <property type="match status" value="1"/>
</dbReference>
<gene>
    <name evidence="8" type="ORF">GX570_12790</name>
</gene>
<reference evidence="8 9" key="1">
    <citation type="journal article" date="2020" name="Biotechnol. Biofuels">
        <title>New insights from the biogas microbiome by comprehensive genome-resolved metagenomics of nearly 1600 species originating from multiple anaerobic digesters.</title>
        <authorList>
            <person name="Campanaro S."/>
            <person name="Treu L."/>
            <person name="Rodriguez-R L.M."/>
            <person name="Kovalovszki A."/>
            <person name="Ziels R.M."/>
            <person name="Maus I."/>
            <person name="Zhu X."/>
            <person name="Kougias P.G."/>
            <person name="Basile A."/>
            <person name="Luo G."/>
            <person name="Schluter A."/>
            <person name="Konstantinidis K.T."/>
            <person name="Angelidaki I."/>
        </authorList>
    </citation>
    <scope>NUCLEOTIDE SEQUENCE [LARGE SCALE GENOMIC DNA]</scope>
    <source>
        <strain evidence="8">AS06rmzACSIP_235</strain>
    </source>
</reference>
<dbReference type="InterPro" id="IPR001055">
    <property type="entry name" value="Adrenodoxin-like"/>
</dbReference>
<keyword evidence="2" id="KW-0001">2Fe-2S</keyword>
<keyword evidence="5" id="KW-0411">Iron-sulfur</keyword>
<dbReference type="GO" id="GO:0009055">
    <property type="term" value="F:electron transfer activity"/>
    <property type="evidence" value="ECO:0007669"/>
    <property type="project" value="TreeGrafter"/>
</dbReference>